<keyword evidence="5 10" id="KW-0396">Initiation factor</keyword>
<evidence type="ECO:0000313" key="16">
    <source>
        <dbReference type="Proteomes" id="UP000004191"/>
    </source>
</evidence>
<protein>
    <recommendedName>
        <fullName evidence="3 10">Translation initiation factor IF-2</fullName>
    </recommendedName>
</protein>
<dbReference type="Gene3D" id="3.40.50.300">
    <property type="entry name" value="P-loop containing nucleotide triphosphate hydrolases"/>
    <property type="match status" value="1"/>
</dbReference>
<dbReference type="GO" id="GO:0003924">
    <property type="term" value="F:GTPase activity"/>
    <property type="evidence" value="ECO:0007669"/>
    <property type="project" value="UniProtKB-UniRule"/>
</dbReference>
<dbReference type="Pfam" id="PF04760">
    <property type="entry name" value="IF2_N"/>
    <property type="match status" value="2"/>
</dbReference>
<dbReference type="InterPro" id="IPR009000">
    <property type="entry name" value="Transl_B-barrel_sf"/>
</dbReference>
<dbReference type="FunFam" id="2.40.30.10:FF:000054">
    <property type="entry name" value="Translation initiation factor IF-2"/>
    <property type="match status" value="1"/>
</dbReference>
<dbReference type="InterPro" id="IPR015760">
    <property type="entry name" value="TIF_IF2"/>
</dbReference>
<dbReference type="PATRIC" id="fig|883114.3.peg.733"/>
<dbReference type="RefSeq" id="WP_005398087.1">
    <property type="nucleotide sequence ID" value="NZ_JH601088.1"/>
</dbReference>
<evidence type="ECO:0000256" key="9">
    <source>
        <dbReference type="ARBA" id="ARBA00025162"/>
    </source>
</evidence>
<dbReference type="PROSITE" id="PS01176">
    <property type="entry name" value="IF2"/>
    <property type="match status" value="1"/>
</dbReference>
<feature type="binding site" evidence="10">
    <location>
        <begin position="217"/>
        <end position="224"/>
    </location>
    <ligand>
        <name>GTP</name>
        <dbReference type="ChEBI" id="CHEBI:37565"/>
    </ligand>
</feature>
<sequence>MSKIRIYELAKEVDLSSKELMKVLDEEFGLEFTSHMAVIDGENLELIREYFNEIEEEKAKKAKKNVQFEEDIEDVDDDIDDEYKEYEEKVVKSKNKKKKKKKKSEANIKTAEEKVEEEKNNDSNIVYIEEDITVKEFADAIGKPVSTLITELMKSGLMLNMNQSLTFEQAFELGAAFNIEVEIKEDEISEEDDISKLDFEDKEEALVLRAPVVTVMGHVDHGKTSLLDSLRNSRVTESEAGGITQHIGASTVYVNDKKIVFLDTPGHEAFTQMRLRGANTTDIVILVVAADDGVMPQTIEAINHAKVSGVPIIVAINKIDKYEANPDKVKSELTEYGLTPEEWGGDTIMMPVSALTGEGMEDLMEMILMVAEMEELKANPNRPAIGVVIEANLDKGRGPVASVLISKGTLHQGDFVVSGHSSGKVRAMFDSNQKNVKKAKPSTAVQILGLSDVPEAGDKIYAVEEKLGKKYADSAKQREKDEYIRRTSKVNLDQLFEDISEGDVKDLNIIVKTDVKGTIEAVSSSLEKLSNDEVKVNIVHGATGGINESDVMLASASNAVIIGFNVRPNAIAKSQAEENNIEIRTYRVIYEAIEDIEKAIKGMLAPQYEEQVTGIAEIREVFKVPNAGNVAGIYVTNGQIQRNGKARLIRNNIVVFEGEISSLRRFKDDVRELNQGYEGGLSIKNYNDIKVGDTIEAFIDKEVER</sequence>
<dbReference type="HAMAP" id="MF_00100_B">
    <property type="entry name" value="IF_2_B"/>
    <property type="match status" value="1"/>
</dbReference>
<comment type="similarity">
    <text evidence="2 10 11">Belongs to the TRAFAC class translation factor GTPase superfamily. Classic translation factor GTPase family. IF-2 subfamily.</text>
</comment>
<dbReference type="InterPro" id="IPR053905">
    <property type="entry name" value="EF-G-like_DII"/>
</dbReference>
<evidence type="ECO:0000256" key="6">
    <source>
        <dbReference type="ARBA" id="ARBA00022741"/>
    </source>
</evidence>
<dbReference type="InterPro" id="IPR036925">
    <property type="entry name" value="TIF_IF2_dom3_sf"/>
</dbReference>
<dbReference type="NCBIfam" id="TIGR00487">
    <property type="entry name" value="IF-2"/>
    <property type="match status" value="1"/>
</dbReference>
<dbReference type="InterPro" id="IPR023115">
    <property type="entry name" value="TIF_IF2_dom3"/>
</dbReference>
<dbReference type="Pfam" id="PF22042">
    <property type="entry name" value="EF-G_D2"/>
    <property type="match status" value="1"/>
</dbReference>
<dbReference type="eggNOG" id="COG0532">
    <property type="taxonomic scope" value="Bacteria"/>
</dbReference>
<dbReference type="SUPFAM" id="SSF52540">
    <property type="entry name" value="P-loop containing nucleoside triphosphate hydrolases"/>
    <property type="match status" value="1"/>
</dbReference>
<evidence type="ECO:0000256" key="11">
    <source>
        <dbReference type="RuleBase" id="RU000644"/>
    </source>
</evidence>
<gene>
    <name evidence="10" type="primary">infB</name>
    <name evidence="15" type="ORF">HMPREF9709_00740</name>
</gene>
<evidence type="ECO:0000256" key="5">
    <source>
        <dbReference type="ARBA" id="ARBA00022540"/>
    </source>
</evidence>
<feature type="domain" description="Tr-type G" evidence="14">
    <location>
        <begin position="208"/>
        <end position="377"/>
    </location>
</feature>
<dbReference type="AlphaFoldDB" id="H3NN29"/>
<accession>H3NN29</accession>
<evidence type="ECO:0000256" key="1">
    <source>
        <dbReference type="ARBA" id="ARBA00004496"/>
    </source>
</evidence>
<dbReference type="InterPro" id="IPR006847">
    <property type="entry name" value="IF2_N"/>
</dbReference>
<dbReference type="PANTHER" id="PTHR43381">
    <property type="entry name" value="TRANSLATION INITIATION FACTOR IF-2-RELATED"/>
    <property type="match status" value="1"/>
</dbReference>
<dbReference type="Pfam" id="PF11987">
    <property type="entry name" value="IF-2"/>
    <property type="match status" value="1"/>
</dbReference>
<keyword evidence="7 10" id="KW-0648">Protein biosynthesis</keyword>
<evidence type="ECO:0000259" key="14">
    <source>
        <dbReference type="PROSITE" id="PS51722"/>
    </source>
</evidence>
<feature type="binding site" evidence="10">
    <location>
        <begin position="317"/>
        <end position="320"/>
    </location>
    <ligand>
        <name>GTP</name>
        <dbReference type="ChEBI" id="CHEBI:37565"/>
    </ligand>
</feature>
<dbReference type="GO" id="GO:0005525">
    <property type="term" value="F:GTP binding"/>
    <property type="evidence" value="ECO:0007669"/>
    <property type="project" value="UniProtKB-KW"/>
</dbReference>
<evidence type="ECO:0000313" key="15">
    <source>
        <dbReference type="EMBL" id="EHR34433.1"/>
    </source>
</evidence>
<dbReference type="FunFam" id="3.40.50.300:FF:000019">
    <property type="entry name" value="Translation initiation factor IF-2"/>
    <property type="match status" value="1"/>
</dbReference>
<dbReference type="Proteomes" id="UP000004191">
    <property type="component" value="Unassembled WGS sequence"/>
</dbReference>
<proteinExistence type="inferred from homology"/>
<dbReference type="PANTHER" id="PTHR43381:SF5">
    <property type="entry name" value="TR-TYPE G DOMAIN-CONTAINING PROTEIN"/>
    <property type="match status" value="1"/>
</dbReference>
<dbReference type="FunFam" id="3.40.50.10050:FF:000001">
    <property type="entry name" value="Translation initiation factor IF-2"/>
    <property type="match status" value="1"/>
</dbReference>
<dbReference type="CDD" id="cd01887">
    <property type="entry name" value="IF2_eIF5B"/>
    <property type="match status" value="1"/>
</dbReference>
<dbReference type="InterPro" id="IPR000795">
    <property type="entry name" value="T_Tr_GTP-bd_dom"/>
</dbReference>
<evidence type="ECO:0000256" key="3">
    <source>
        <dbReference type="ARBA" id="ARBA00020675"/>
    </source>
</evidence>
<dbReference type="CDD" id="cd03692">
    <property type="entry name" value="mtIF2_IVc"/>
    <property type="match status" value="1"/>
</dbReference>
<dbReference type="Pfam" id="PF03144">
    <property type="entry name" value="GTP_EFTU_D2"/>
    <property type="match status" value="1"/>
</dbReference>
<comment type="caution">
    <text evidence="15">The sequence shown here is derived from an EMBL/GenBank/DDBJ whole genome shotgun (WGS) entry which is preliminary data.</text>
</comment>
<evidence type="ECO:0000256" key="4">
    <source>
        <dbReference type="ARBA" id="ARBA00022490"/>
    </source>
</evidence>
<dbReference type="InterPro" id="IPR004161">
    <property type="entry name" value="EFTu-like_2"/>
</dbReference>
<dbReference type="GO" id="GO:0005829">
    <property type="term" value="C:cytosol"/>
    <property type="evidence" value="ECO:0007669"/>
    <property type="project" value="TreeGrafter"/>
</dbReference>
<dbReference type="SUPFAM" id="SSF52156">
    <property type="entry name" value="Initiation factor IF2/eIF5b, domain 3"/>
    <property type="match status" value="1"/>
</dbReference>
<dbReference type="SUPFAM" id="SSF50447">
    <property type="entry name" value="Translation proteins"/>
    <property type="match status" value="2"/>
</dbReference>
<evidence type="ECO:0000256" key="12">
    <source>
        <dbReference type="RuleBase" id="RU000645"/>
    </source>
</evidence>
<organism evidence="15 16">
    <name type="scientific">Helcococcus kunzii ATCC 51366</name>
    <dbReference type="NCBI Taxonomy" id="883114"/>
    <lineage>
        <taxon>Bacteria</taxon>
        <taxon>Bacillati</taxon>
        <taxon>Bacillota</taxon>
        <taxon>Tissierellia</taxon>
        <taxon>Tissierellales</taxon>
        <taxon>Peptoniphilaceae</taxon>
        <taxon>Helcococcus</taxon>
    </lineage>
</organism>
<dbReference type="InterPro" id="IPR044145">
    <property type="entry name" value="IF2_II"/>
</dbReference>
<dbReference type="InterPro" id="IPR000178">
    <property type="entry name" value="TF_IF2_bacterial-like"/>
</dbReference>
<dbReference type="FunFam" id="2.40.30.10:FF:000008">
    <property type="entry name" value="Translation initiation factor IF-2"/>
    <property type="match status" value="1"/>
</dbReference>
<dbReference type="GeneID" id="96998743"/>
<evidence type="ECO:0000256" key="2">
    <source>
        <dbReference type="ARBA" id="ARBA00007733"/>
    </source>
</evidence>
<keyword evidence="8 10" id="KW-0342">GTP-binding</keyword>
<dbReference type="OrthoDB" id="9811804at2"/>
<dbReference type="Gene3D" id="1.10.10.2480">
    <property type="match status" value="1"/>
</dbReference>
<dbReference type="NCBIfam" id="TIGR00231">
    <property type="entry name" value="small_GTP"/>
    <property type="match status" value="1"/>
</dbReference>
<feature type="coiled-coil region" evidence="13">
    <location>
        <begin position="47"/>
        <end position="121"/>
    </location>
</feature>
<dbReference type="Gene3D" id="2.40.30.10">
    <property type="entry name" value="Translation factors"/>
    <property type="match status" value="2"/>
</dbReference>
<dbReference type="GO" id="GO:0003743">
    <property type="term" value="F:translation initiation factor activity"/>
    <property type="evidence" value="ECO:0007669"/>
    <property type="project" value="UniProtKB-UniRule"/>
</dbReference>
<dbReference type="HOGENOM" id="CLU_006301_5_1_9"/>
<evidence type="ECO:0000256" key="10">
    <source>
        <dbReference type="HAMAP-Rule" id="MF_00100"/>
    </source>
</evidence>
<evidence type="ECO:0000256" key="8">
    <source>
        <dbReference type="ARBA" id="ARBA00023134"/>
    </source>
</evidence>
<dbReference type="InterPro" id="IPR027417">
    <property type="entry name" value="P-loop_NTPase"/>
</dbReference>
<dbReference type="EMBL" id="AGEI01000020">
    <property type="protein sequence ID" value="EHR34433.1"/>
    <property type="molecule type" value="Genomic_DNA"/>
</dbReference>
<dbReference type="PROSITE" id="PS51722">
    <property type="entry name" value="G_TR_2"/>
    <property type="match status" value="1"/>
</dbReference>
<evidence type="ECO:0000256" key="13">
    <source>
        <dbReference type="SAM" id="Coils"/>
    </source>
</evidence>
<keyword evidence="4 10" id="KW-0963">Cytoplasm</keyword>
<dbReference type="InterPro" id="IPR005225">
    <property type="entry name" value="Small_GTP-bd"/>
</dbReference>
<comment type="function">
    <text evidence="9 10 11">One of the essential components for the initiation of protein synthesis. Protects formylmethionyl-tRNA from spontaneous hydrolysis and promotes its binding to the 30S ribosomal subunits. Also involved in the hydrolysis of GTP during the formation of the 70S ribosomal complex.</text>
</comment>
<comment type="subcellular location">
    <subcellularLocation>
        <location evidence="1 10 12">Cytoplasm</location>
    </subcellularLocation>
</comment>
<reference evidence="15 16" key="1">
    <citation type="submission" date="2012-01" db="EMBL/GenBank/DDBJ databases">
        <title>The Genome Sequence of Helcococcus kunzii ATCC 51366.</title>
        <authorList>
            <consortium name="The Broad Institute Genome Sequencing Platform"/>
            <person name="Earl A."/>
            <person name="Ward D."/>
            <person name="Feldgarden M."/>
            <person name="Gevers D."/>
            <person name="Huys G."/>
            <person name="Young S.K."/>
            <person name="Zeng Q."/>
            <person name="Gargeya S."/>
            <person name="Fitzgerald M."/>
            <person name="Haas B."/>
            <person name="Abouelleil A."/>
            <person name="Alvarado L."/>
            <person name="Arachchi H.M."/>
            <person name="Berlin A."/>
            <person name="Chapman S.B."/>
            <person name="Gearin G."/>
            <person name="Goldberg J."/>
            <person name="Griggs A."/>
            <person name="Gujja S."/>
            <person name="Hansen M."/>
            <person name="Heiman D."/>
            <person name="Howarth C."/>
            <person name="Larimer J."/>
            <person name="Lui A."/>
            <person name="MacDonald P.J.P."/>
            <person name="McCowen C."/>
            <person name="Montmayeur A."/>
            <person name="Murphy C."/>
            <person name="Neiman D."/>
            <person name="Pearson M."/>
            <person name="Priest M."/>
            <person name="Roberts A."/>
            <person name="Saif S."/>
            <person name="Shea T."/>
            <person name="Sisk P."/>
            <person name="Stolte C."/>
            <person name="Sykes S."/>
            <person name="Wortman J."/>
            <person name="Nusbaum C."/>
            <person name="Birren B."/>
        </authorList>
    </citation>
    <scope>NUCLEOTIDE SEQUENCE [LARGE SCALE GENOMIC DNA]</scope>
    <source>
        <strain evidence="15 16">ATCC 51366</strain>
    </source>
</reference>
<feature type="region of interest" description="G-domain" evidence="10">
    <location>
        <begin position="211"/>
        <end position="359"/>
    </location>
</feature>
<keyword evidence="6 10" id="KW-0547">Nucleotide-binding</keyword>
<dbReference type="STRING" id="883114.HMPREF9709_00740"/>
<evidence type="ECO:0000256" key="7">
    <source>
        <dbReference type="ARBA" id="ARBA00022917"/>
    </source>
</evidence>
<keyword evidence="13" id="KW-0175">Coiled coil</keyword>
<keyword evidence="16" id="KW-1185">Reference proteome</keyword>
<name>H3NN29_9FIRM</name>
<feature type="binding site" evidence="10">
    <location>
        <begin position="263"/>
        <end position="267"/>
    </location>
    <ligand>
        <name>GTP</name>
        <dbReference type="ChEBI" id="CHEBI:37565"/>
    </ligand>
</feature>
<dbReference type="CDD" id="cd03702">
    <property type="entry name" value="IF2_mtIF2_II"/>
    <property type="match status" value="1"/>
</dbReference>
<dbReference type="Pfam" id="PF00009">
    <property type="entry name" value="GTP_EFTU"/>
    <property type="match status" value="1"/>
</dbReference>
<dbReference type="Gene3D" id="3.40.50.10050">
    <property type="entry name" value="Translation initiation factor IF- 2, domain 3"/>
    <property type="match status" value="1"/>
</dbReference>